<dbReference type="Pfam" id="PF00089">
    <property type="entry name" value="Trypsin"/>
    <property type="match status" value="1"/>
</dbReference>
<dbReference type="Gene3D" id="3.30.1640.30">
    <property type="match status" value="1"/>
</dbReference>
<dbReference type="EC" id="3.4.21.-" evidence="11"/>
<evidence type="ECO:0000313" key="15">
    <source>
        <dbReference type="RefSeq" id="XP_002139034.3"/>
    </source>
</evidence>
<dbReference type="GO" id="GO:0046872">
    <property type="term" value="F:metal ion binding"/>
    <property type="evidence" value="ECO:0007669"/>
    <property type="project" value="UniProtKB-KW"/>
</dbReference>
<dbReference type="PROSITE" id="PS50240">
    <property type="entry name" value="TRYPSIN_DOM"/>
    <property type="match status" value="1"/>
</dbReference>
<evidence type="ECO:0000259" key="13">
    <source>
        <dbReference type="PROSITE" id="PS50240"/>
    </source>
</evidence>
<dbReference type="InterPro" id="IPR018114">
    <property type="entry name" value="TRYPSIN_HIS"/>
</dbReference>
<dbReference type="PANTHER" id="PTHR24256">
    <property type="entry name" value="TRYPTASE-RELATED"/>
    <property type="match status" value="1"/>
</dbReference>
<keyword evidence="14" id="KW-1185">Reference proteome</keyword>
<name>A0A6I8V504_DROPS</name>
<keyword evidence="1 11" id="KW-0645">Protease</keyword>
<dbReference type="InParanoid" id="A0A6I8V504"/>
<dbReference type="GO" id="GO:0051604">
    <property type="term" value="P:protein maturation"/>
    <property type="evidence" value="ECO:0007669"/>
    <property type="project" value="UniProtKB-ARBA"/>
</dbReference>
<evidence type="ECO:0000256" key="1">
    <source>
        <dbReference type="ARBA" id="ARBA00022670"/>
    </source>
</evidence>
<organism evidence="14 15">
    <name type="scientific">Drosophila pseudoobscura pseudoobscura</name>
    <name type="common">Fruit fly</name>
    <dbReference type="NCBI Taxonomy" id="46245"/>
    <lineage>
        <taxon>Eukaryota</taxon>
        <taxon>Metazoa</taxon>
        <taxon>Ecdysozoa</taxon>
        <taxon>Arthropoda</taxon>
        <taxon>Hexapoda</taxon>
        <taxon>Insecta</taxon>
        <taxon>Pterygota</taxon>
        <taxon>Neoptera</taxon>
        <taxon>Endopterygota</taxon>
        <taxon>Diptera</taxon>
        <taxon>Brachycera</taxon>
        <taxon>Muscomorpha</taxon>
        <taxon>Ephydroidea</taxon>
        <taxon>Drosophilidae</taxon>
        <taxon>Drosophila</taxon>
        <taxon>Sophophora</taxon>
    </lineage>
</organism>
<dbReference type="PROSITE" id="PS00135">
    <property type="entry name" value="TRYPSIN_SER"/>
    <property type="match status" value="1"/>
</dbReference>
<feature type="chain" id="PRO_5026374975" description="CLIP domain-containing serine protease" evidence="12">
    <location>
        <begin position="24"/>
        <end position="366"/>
    </location>
</feature>
<evidence type="ECO:0000256" key="10">
    <source>
        <dbReference type="ARBA" id="ARBA00024195"/>
    </source>
</evidence>
<proteinExistence type="inferred from homology"/>
<feature type="domain" description="Peptidase S1" evidence="13">
    <location>
        <begin position="112"/>
        <end position="364"/>
    </location>
</feature>
<evidence type="ECO:0000256" key="12">
    <source>
        <dbReference type="RuleBase" id="RU366078"/>
    </source>
</evidence>
<dbReference type="InterPro" id="IPR051487">
    <property type="entry name" value="Ser/Thr_Proteases_Immune/Dev"/>
</dbReference>
<sequence>MIGCVSGSLTFCLLAALIGSGLGAEDYPDYCSTFEGWPGWCVHYLECPSINALVQKNLSGHELSKMETDMWNQARCSDRNTTYVCCQDEINASGLEMLTNETECGKFTLFKVTNGQRVKMGSRPWMALLKYNVATMARHQFLCGATLISKRFVLTAAHCSINELPIAVRLGEHDITTDEDCIMVGSKKRCQLPHQDIGIEKIIMHEGYPKNITQNDIALIKLDRDVVYSAHINSICLPLYPSLQKNVLGQTLYLVTGWGRTESGRPSNVPMEAFVKHLSMEDCIKAYRGYAFAENQVCTSAGIQDSCSGDSGGPLQYPFRFYGKQRFVQAGIVSVGSRQCGIETYPSVATNVVVFMPWITKQMAVA</sequence>
<dbReference type="InterPro" id="IPR022700">
    <property type="entry name" value="CLIP"/>
</dbReference>
<dbReference type="KEGG" id="dpo:6899117"/>
<dbReference type="InterPro" id="IPR033116">
    <property type="entry name" value="TRYPSIN_SER"/>
</dbReference>
<dbReference type="InterPro" id="IPR001314">
    <property type="entry name" value="Peptidase_S1A"/>
</dbReference>
<keyword evidence="9" id="KW-0325">Glycoprotein</keyword>
<keyword evidence="3 12" id="KW-0732">Signal</keyword>
<dbReference type="AlphaFoldDB" id="A0A6I8V504"/>
<keyword evidence="5 11" id="KW-0720">Serine protease</keyword>
<accession>A0A6I8V504</accession>
<dbReference type="SMART" id="SM00680">
    <property type="entry name" value="CLIP"/>
    <property type="match status" value="1"/>
</dbReference>
<evidence type="ECO:0000256" key="7">
    <source>
        <dbReference type="ARBA" id="ARBA00023145"/>
    </source>
</evidence>
<dbReference type="InterPro" id="IPR001254">
    <property type="entry name" value="Trypsin_dom"/>
</dbReference>
<dbReference type="InterPro" id="IPR043504">
    <property type="entry name" value="Peptidase_S1_PA_chymotrypsin"/>
</dbReference>
<dbReference type="FunFam" id="2.40.10.10:FF:000028">
    <property type="entry name" value="Serine protease easter"/>
    <property type="match status" value="1"/>
</dbReference>
<dbReference type="CDD" id="cd00190">
    <property type="entry name" value="Tryp_SPc"/>
    <property type="match status" value="1"/>
</dbReference>
<dbReference type="PRINTS" id="PR00722">
    <property type="entry name" value="CHYMOTRYPSIN"/>
</dbReference>
<reference evidence="15" key="2">
    <citation type="submission" date="2025-08" db="UniProtKB">
        <authorList>
            <consortium name="RefSeq"/>
        </authorList>
    </citation>
    <scope>IDENTIFICATION</scope>
    <source>
        <strain evidence="15">MV-25-SWS-2005</strain>
        <tissue evidence="15">Whole body</tissue>
    </source>
</reference>
<evidence type="ECO:0000256" key="2">
    <source>
        <dbReference type="ARBA" id="ARBA00022723"/>
    </source>
</evidence>
<dbReference type="SMART" id="SM00020">
    <property type="entry name" value="Tryp_SPc"/>
    <property type="match status" value="1"/>
</dbReference>
<gene>
    <name evidence="15" type="primary">LOC6899117</name>
</gene>
<keyword evidence="8" id="KW-1015">Disulfide bond</keyword>
<evidence type="ECO:0000256" key="9">
    <source>
        <dbReference type="ARBA" id="ARBA00023180"/>
    </source>
</evidence>
<comment type="domain">
    <text evidence="12">The clip domain consists of 35-55 residues which are 'knitted' together usually by 3 conserved disulfide bonds forming a clip-like compact structure.</text>
</comment>
<evidence type="ECO:0000256" key="11">
    <source>
        <dbReference type="RuleBase" id="RU363034"/>
    </source>
</evidence>
<comment type="subcellular location">
    <subcellularLocation>
        <location evidence="12">Secreted</location>
    </subcellularLocation>
</comment>
<dbReference type="Pfam" id="PF12032">
    <property type="entry name" value="CLIP"/>
    <property type="match status" value="1"/>
</dbReference>
<dbReference type="GO" id="GO:0004252">
    <property type="term" value="F:serine-type endopeptidase activity"/>
    <property type="evidence" value="ECO:0007669"/>
    <property type="project" value="UniProtKB-UniRule"/>
</dbReference>
<dbReference type="RefSeq" id="XP_002139034.3">
    <property type="nucleotide sequence ID" value="XM_002138998.4"/>
</dbReference>
<dbReference type="InterPro" id="IPR038565">
    <property type="entry name" value="CLIP_sf"/>
</dbReference>
<evidence type="ECO:0000256" key="6">
    <source>
        <dbReference type="ARBA" id="ARBA00022837"/>
    </source>
</evidence>
<dbReference type="SUPFAM" id="SSF50494">
    <property type="entry name" value="Trypsin-like serine proteases"/>
    <property type="match status" value="1"/>
</dbReference>
<keyword evidence="12" id="KW-0964">Secreted</keyword>
<evidence type="ECO:0000256" key="5">
    <source>
        <dbReference type="ARBA" id="ARBA00022825"/>
    </source>
</evidence>
<dbReference type="PROSITE" id="PS00134">
    <property type="entry name" value="TRYPSIN_HIS"/>
    <property type="match status" value="1"/>
</dbReference>
<dbReference type="GO" id="GO:0005576">
    <property type="term" value="C:extracellular region"/>
    <property type="evidence" value="ECO:0007669"/>
    <property type="project" value="UniProtKB-SubCell"/>
</dbReference>
<dbReference type="GO" id="GO:0006508">
    <property type="term" value="P:proteolysis"/>
    <property type="evidence" value="ECO:0007669"/>
    <property type="project" value="UniProtKB-KW"/>
</dbReference>
<feature type="signal peptide" evidence="12">
    <location>
        <begin position="1"/>
        <end position="23"/>
    </location>
</feature>
<evidence type="ECO:0000256" key="3">
    <source>
        <dbReference type="ARBA" id="ARBA00022729"/>
    </source>
</evidence>
<evidence type="ECO:0000313" key="14">
    <source>
        <dbReference type="Proteomes" id="UP000001819"/>
    </source>
</evidence>
<comment type="similarity">
    <text evidence="10 12">Belongs to the peptidase S1 family. CLIP subfamily.</text>
</comment>
<dbReference type="InterPro" id="IPR009003">
    <property type="entry name" value="Peptidase_S1_PA"/>
</dbReference>
<evidence type="ECO:0000256" key="8">
    <source>
        <dbReference type="ARBA" id="ARBA00023157"/>
    </source>
</evidence>
<evidence type="ECO:0000256" key="4">
    <source>
        <dbReference type="ARBA" id="ARBA00022801"/>
    </source>
</evidence>
<dbReference type="Gene3D" id="2.40.10.10">
    <property type="entry name" value="Trypsin-like serine proteases"/>
    <property type="match status" value="2"/>
</dbReference>
<dbReference type="FunFam" id="2.40.10.10:FF:000078">
    <property type="entry name" value="Serine protease H137"/>
    <property type="match status" value="1"/>
</dbReference>
<keyword evidence="4 11" id="KW-0378">Hydrolase</keyword>
<keyword evidence="2" id="KW-0479">Metal-binding</keyword>
<keyword evidence="7" id="KW-0865">Zymogen</keyword>
<keyword evidence="6" id="KW-0106">Calcium</keyword>
<dbReference type="Proteomes" id="UP000001819">
    <property type="component" value="Chromosome 3"/>
</dbReference>
<reference evidence="14" key="1">
    <citation type="submission" date="2024-06" db="UniProtKB">
        <authorList>
            <consortium name="RefSeq"/>
        </authorList>
    </citation>
    <scope>NUCLEOTIDE SEQUENCE [LARGE SCALE GENOMIC DNA]</scope>
    <source>
        <strain evidence="14">MV2-25</strain>
    </source>
</reference>
<protein>
    <recommendedName>
        <fullName evidence="12">CLIP domain-containing serine protease</fullName>
        <ecNumber evidence="11">3.4.21.-</ecNumber>
    </recommendedName>
</protein>